<dbReference type="InterPro" id="IPR036872">
    <property type="entry name" value="CH_dom_sf"/>
</dbReference>
<sequence length="1071" mass="118728">MTHIIDPKRCKTWSITNSHKWKSFKNKTRGTTTTKPIIIIQTYAVYPPNKLLFATQSLPPTSSSTALFPFRAPSPFENQDPPLPIKTQLPTTPPPQSPDSTPRSSPPRRDPLSRASSPRSHDPAGGSGRRDWCRFEAMMAAAVEEEEMVERMRGWARDMDVASRRAEEEAMRRYDAASWLRSTVGVVCARDLPDEPSEEEFRLGLRNGIVLCNALNKIQPGAIPKVVQAQSDASGPTDGSALCAYQYFENLRNFLVVVEDLRLPTFEVSDLEKGGKGVRVVDCVLSLKSFSESNKTGRQASCKYGGLSKPLTARKYFILKNTDAFMNKIMKGHSTEAIQNEFSEGQSIATDFSPESNEMTTSDSLSILLRKVLLDKKPEEVPLIVESILSKVIQECEHRIAIHNKKDEEEQNLLNITEQVNHVVVNGDGEVKQFQLEALTNFDLQHKQIQELKGALSFVKSGMEQLRLQYSEEFAKLGKHFYTLSNAASSYHKVLEENRKLYNQIQDLKGNIRVYCRVRPFLPGHISLSSSVADTEERTITIITPTKYGKDGRKSFSFNRIFGPASTQEEVFSDMQPLIRSVLDGFNVCIFAYGQTGSGKTFTMSGPKVLTEESLGVNYRALNDLFNIKAQRKGTIDYEISVQMIEIYNEQKGLAVPDASIVPVTSTADVVELMNQGQKNRAVGSTAINDRSSRSHSCLSVHVQGKDLTSGAMLRGCMHLVDLAGSERVDKSEVVGDRLKEAQYINKSLSALGDVIASLAQKNSHVPYRNSKLTQLLQDSLGGQAKTLMFVHVSPELDAVGETISTLKFAERVASVELGAAKANKEGSEVRELKEQIATLKAALAKKEGEPENIQSTQLSPDMYRIKRVNAIPAFPKNRQPMEEVGNLEVRNNATPMQKKASFQFSGVLSENNSSDLAENCNGIRKTDRMAVGNNQFENGNSILELEPGATQLPTFFYQRYDPDKQRHRAEPVETDDSDSFDAATSSSSDQEMLLSTSGLKADGIASRGAFIIKKPQTKNTKITATKIPNLAMKSPMSEKRLQTPIRNSKQLPFSTTGGRRTPNGKINTPK</sequence>
<dbReference type="OMA" id="FPKNRQP"/>
<dbReference type="eggNOG" id="KOG0239">
    <property type="taxonomic scope" value="Eukaryota"/>
</dbReference>
<dbReference type="Pfam" id="PF00307">
    <property type="entry name" value="CH"/>
    <property type="match status" value="1"/>
</dbReference>
<keyword evidence="4 7" id="KW-0067">ATP-binding</keyword>
<keyword evidence="6 7" id="KW-0505">Motor protein</keyword>
<dbReference type="GO" id="GO:0015629">
    <property type="term" value="C:actin cytoskeleton"/>
    <property type="evidence" value="ECO:0007669"/>
    <property type="project" value="EnsemblPlants"/>
</dbReference>
<feature type="region of interest" description="Disordered" evidence="9">
    <location>
        <begin position="63"/>
        <end position="130"/>
    </location>
</feature>
<proteinExistence type="inferred from homology"/>
<dbReference type="EnsemblPlants" id="ONIVA07G20890.1">
    <property type="protein sequence ID" value="ONIVA07G20890.1"/>
    <property type="gene ID" value="ONIVA07G20890"/>
</dbReference>
<dbReference type="PROSITE" id="PS50067">
    <property type="entry name" value="KINESIN_MOTOR_2"/>
    <property type="match status" value="1"/>
</dbReference>
<dbReference type="SMART" id="SM00033">
    <property type="entry name" value="CH"/>
    <property type="match status" value="1"/>
</dbReference>
<dbReference type="InterPro" id="IPR001752">
    <property type="entry name" value="Kinesin_motor_dom"/>
</dbReference>
<feature type="binding site" evidence="7">
    <location>
        <begin position="594"/>
        <end position="601"/>
    </location>
    <ligand>
        <name>ATP</name>
        <dbReference type="ChEBI" id="CHEBI:30616"/>
    </ligand>
</feature>
<dbReference type="Gene3D" id="3.40.850.10">
    <property type="entry name" value="Kinesin motor domain"/>
    <property type="match status" value="1"/>
</dbReference>
<dbReference type="AlphaFoldDB" id="A0A0E0I3Q4"/>
<keyword evidence="13" id="KW-1185">Reference proteome</keyword>
<evidence type="ECO:0000256" key="8">
    <source>
        <dbReference type="SAM" id="Coils"/>
    </source>
</evidence>
<feature type="coiled-coil region" evidence="8">
    <location>
        <begin position="823"/>
        <end position="850"/>
    </location>
</feature>
<dbReference type="FunFam" id="3.40.850.10:FF:000178">
    <property type="entry name" value="Kinesin-related protein3"/>
    <property type="match status" value="1"/>
</dbReference>
<reference evidence="12" key="1">
    <citation type="submission" date="2015-04" db="UniProtKB">
        <authorList>
            <consortium name="EnsemblPlants"/>
        </authorList>
    </citation>
    <scope>IDENTIFICATION</scope>
    <source>
        <strain evidence="12">SL10</strain>
    </source>
</reference>
<keyword evidence="3 7" id="KW-0547">Nucleotide-binding</keyword>
<dbReference type="FunFam" id="1.10.418.10:FF:000069">
    <property type="entry name" value="p-loop nucleoside triphosphate hydrolase superfamily protein with CH (Calponin Homology) domain"/>
    <property type="match status" value="1"/>
</dbReference>
<dbReference type="PANTHER" id="PTHR47972">
    <property type="entry name" value="KINESIN-LIKE PROTEIN KLP-3"/>
    <property type="match status" value="1"/>
</dbReference>
<dbReference type="GO" id="GO:0008017">
    <property type="term" value="F:microtubule binding"/>
    <property type="evidence" value="ECO:0007669"/>
    <property type="project" value="EnsemblPlants"/>
</dbReference>
<feature type="compositionally biased region" description="Polar residues" evidence="9">
    <location>
        <begin position="1045"/>
        <end position="1071"/>
    </location>
</feature>
<dbReference type="InterPro" id="IPR027640">
    <property type="entry name" value="Kinesin-like_fam"/>
</dbReference>
<dbReference type="InterPro" id="IPR001715">
    <property type="entry name" value="CH_dom"/>
</dbReference>
<feature type="compositionally biased region" description="Low complexity" evidence="9">
    <location>
        <begin position="981"/>
        <end position="990"/>
    </location>
</feature>
<evidence type="ECO:0000256" key="1">
    <source>
        <dbReference type="ARBA" id="ARBA00010899"/>
    </source>
</evidence>
<dbReference type="CDD" id="cd21203">
    <property type="entry name" value="CH_AtKIN14-like"/>
    <property type="match status" value="1"/>
</dbReference>
<organism evidence="12">
    <name type="scientific">Oryza nivara</name>
    <name type="common">Indian wild rice</name>
    <name type="synonym">Oryza sativa f. spontanea</name>
    <dbReference type="NCBI Taxonomy" id="4536"/>
    <lineage>
        <taxon>Eukaryota</taxon>
        <taxon>Viridiplantae</taxon>
        <taxon>Streptophyta</taxon>
        <taxon>Embryophyta</taxon>
        <taxon>Tracheophyta</taxon>
        <taxon>Spermatophyta</taxon>
        <taxon>Magnoliopsida</taxon>
        <taxon>Liliopsida</taxon>
        <taxon>Poales</taxon>
        <taxon>Poaceae</taxon>
        <taxon>BOP clade</taxon>
        <taxon>Oryzoideae</taxon>
        <taxon>Oryzeae</taxon>
        <taxon>Oryzinae</taxon>
        <taxon>Oryza</taxon>
    </lineage>
</organism>
<evidence type="ECO:0000256" key="2">
    <source>
        <dbReference type="ARBA" id="ARBA00022701"/>
    </source>
</evidence>
<keyword evidence="5 8" id="KW-0175">Coiled coil</keyword>
<dbReference type="PANTHER" id="PTHR47972:SF31">
    <property type="entry name" value="KINESIN-LIKE PROTEIN KIN-14Q"/>
    <property type="match status" value="1"/>
</dbReference>
<dbReference type="FunFam" id="3.40.850.10:FF:000111">
    <property type="entry name" value="p-loop nucleoside triphosphate hydrolase superfamily protein with CH (Calponin Homology) domain"/>
    <property type="match status" value="1"/>
</dbReference>
<protein>
    <recommendedName>
        <fullName evidence="14">Kinesin motor domain-containing protein</fullName>
    </recommendedName>
</protein>
<dbReference type="GO" id="GO:0008569">
    <property type="term" value="F:minus-end-directed microtubule motor activity"/>
    <property type="evidence" value="ECO:0007669"/>
    <property type="project" value="EnsemblPlants"/>
</dbReference>
<dbReference type="Pfam" id="PF00225">
    <property type="entry name" value="Kinesin"/>
    <property type="match status" value="1"/>
</dbReference>
<dbReference type="Gene3D" id="1.10.418.10">
    <property type="entry name" value="Calponin-like domain"/>
    <property type="match status" value="1"/>
</dbReference>
<evidence type="ECO:0000256" key="3">
    <source>
        <dbReference type="ARBA" id="ARBA00022741"/>
    </source>
</evidence>
<accession>A0A0E0I3Q4</accession>
<dbReference type="HOGENOM" id="CLU_001485_8_0_1"/>
<dbReference type="GO" id="GO:0031534">
    <property type="term" value="P:minus-end directed microtubule sliding"/>
    <property type="evidence" value="ECO:0007669"/>
    <property type="project" value="EnsemblPlants"/>
</dbReference>
<dbReference type="SMART" id="SM00129">
    <property type="entry name" value="KISc"/>
    <property type="match status" value="1"/>
</dbReference>
<evidence type="ECO:0000259" key="10">
    <source>
        <dbReference type="PROSITE" id="PS50021"/>
    </source>
</evidence>
<comment type="similarity">
    <text evidence="1">Belongs to the TRAFAC class myosin-kinesin ATPase superfamily. Kinesin family. KIN-14 subfamily.</text>
</comment>
<dbReference type="GO" id="GO:0007097">
    <property type="term" value="P:nuclear migration"/>
    <property type="evidence" value="ECO:0007669"/>
    <property type="project" value="EnsemblPlants"/>
</dbReference>
<evidence type="ECO:0000256" key="5">
    <source>
        <dbReference type="ARBA" id="ARBA00023054"/>
    </source>
</evidence>
<evidence type="ECO:0000256" key="7">
    <source>
        <dbReference type="PROSITE-ProRule" id="PRU00283"/>
    </source>
</evidence>
<evidence type="ECO:0008006" key="14">
    <source>
        <dbReference type="Google" id="ProtNLM"/>
    </source>
</evidence>
<name>A0A0E0I3Q4_ORYNI</name>
<dbReference type="STRING" id="4536.A0A0E0I3Q4"/>
<dbReference type="GO" id="GO:0005524">
    <property type="term" value="F:ATP binding"/>
    <property type="evidence" value="ECO:0007669"/>
    <property type="project" value="UniProtKB-UniRule"/>
</dbReference>
<evidence type="ECO:0000259" key="11">
    <source>
        <dbReference type="PROSITE" id="PS50067"/>
    </source>
</evidence>
<dbReference type="SUPFAM" id="SSF47576">
    <property type="entry name" value="Calponin-homology domain, CH-domain"/>
    <property type="match status" value="1"/>
</dbReference>
<dbReference type="Gramene" id="ONIVA07G20890.1">
    <property type="protein sequence ID" value="ONIVA07G20890.1"/>
    <property type="gene ID" value="ONIVA07G20890"/>
</dbReference>
<feature type="region of interest" description="Disordered" evidence="9">
    <location>
        <begin position="966"/>
        <end position="994"/>
    </location>
</feature>
<dbReference type="GO" id="GO:0005874">
    <property type="term" value="C:microtubule"/>
    <property type="evidence" value="ECO:0007669"/>
    <property type="project" value="UniProtKB-KW"/>
</dbReference>
<dbReference type="GO" id="GO:0016887">
    <property type="term" value="F:ATP hydrolysis activity"/>
    <property type="evidence" value="ECO:0007669"/>
    <property type="project" value="EnsemblPlants"/>
</dbReference>
<reference evidence="12" key="2">
    <citation type="submission" date="2018-04" db="EMBL/GenBank/DDBJ databases">
        <title>OnivRS2 (Oryza nivara Reference Sequence Version 2).</title>
        <authorList>
            <person name="Zhang J."/>
            <person name="Kudrna D."/>
            <person name="Lee S."/>
            <person name="Talag J."/>
            <person name="Rajasekar S."/>
            <person name="Welchert J."/>
            <person name="Hsing Y.-I."/>
            <person name="Wing R.A."/>
        </authorList>
    </citation>
    <scope>NUCLEOTIDE SEQUENCE [LARGE SCALE GENOMIC DNA]</scope>
    <source>
        <strain evidence="12">SL10</strain>
    </source>
</reference>
<dbReference type="GO" id="GO:0003779">
    <property type="term" value="F:actin binding"/>
    <property type="evidence" value="ECO:0007669"/>
    <property type="project" value="EnsemblPlants"/>
</dbReference>
<dbReference type="Proteomes" id="UP000006591">
    <property type="component" value="Chromosome 7"/>
</dbReference>
<feature type="domain" description="Kinesin motor" evidence="11">
    <location>
        <begin position="511"/>
        <end position="816"/>
    </location>
</feature>
<feature type="region of interest" description="Disordered" evidence="9">
    <location>
        <begin position="1019"/>
        <end position="1071"/>
    </location>
</feature>
<dbReference type="InterPro" id="IPR027417">
    <property type="entry name" value="P-loop_NTPase"/>
</dbReference>
<keyword evidence="2" id="KW-0493">Microtubule</keyword>
<evidence type="ECO:0000313" key="12">
    <source>
        <dbReference type="EnsemblPlants" id="ONIVA07G20890.1"/>
    </source>
</evidence>
<dbReference type="PROSITE" id="PS50021">
    <property type="entry name" value="CH"/>
    <property type="match status" value="1"/>
</dbReference>
<evidence type="ECO:0000256" key="6">
    <source>
        <dbReference type="ARBA" id="ARBA00023175"/>
    </source>
</evidence>
<evidence type="ECO:0000313" key="13">
    <source>
        <dbReference type="Proteomes" id="UP000006591"/>
    </source>
</evidence>
<feature type="domain" description="Calponin-homology (CH)" evidence="10">
    <location>
        <begin position="170"/>
        <end position="292"/>
    </location>
</feature>
<dbReference type="SUPFAM" id="SSF52540">
    <property type="entry name" value="P-loop containing nucleoside triphosphate hydrolases"/>
    <property type="match status" value="1"/>
</dbReference>
<evidence type="ECO:0000256" key="4">
    <source>
        <dbReference type="ARBA" id="ARBA00022840"/>
    </source>
</evidence>
<dbReference type="PRINTS" id="PR00380">
    <property type="entry name" value="KINESINHEAVY"/>
</dbReference>
<dbReference type="InterPro" id="IPR036961">
    <property type="entry name" value="Kinesin_motor_dom_sf"/>
</dbReference>
<evidence type="ECO:0000256" key="9">
    <source>
        <dbReference type="SAM" id="MobiDB-lite"/>
    </source>
</evidence>